<evidence type="ECO:0000259" key="8">
    <source>
        <dbReference type="Pfam" id="PF03460"/>
    </source>
</evidence>
<dbReference type="InterPro" id="IPR005117">
    <property type="entry name" value="NiRdtase/SiRdtase_haem-b_fer"/>
</dbReference>
<evidence type="ECO:0000256" key="4">
    <source>
        <dbReference type="ARBA" id="ARBA00023002"/>
    </source>
</evidence>
<dbReference type="Gene3D" id="3.90.480.20">
    <property type="match status" value="1"/>
</dbReference>
<reference evidence="9 10" key="1">
    <citation type="submission" date="2022-08" db="EMBL/GenBank/DDBJ databases">
        <title>Bacterial and archaeal communities from various locations to study Microbial Dark Matter (Phase II).</title>
        <authorList>
            <person name="Stepanauskas R."/>
        </authorList>
    </citation>
    <scope>NUCLEOTIDE SEQUENCE [LARGE SCALE GENOMIC DNA]</scope>
    <source>
        <strain evidence="9 10">PD1</strain>
    </source>
</reference>
<accession>A0ABT2EMG7</accession>
<feature type="domain" description="Nitrite/sulphite reductase 4Fe-4S" evidence="7">
    <location>
        <begin position="420"/>
        <end position="559"/>
    </location>
</feature>
<sequence length="565" mass="63477">MAETGTRLRPCQEVARAIAEALAAMDNQPSEELVLKRNYIERLKREKNPERIIDELPQLAGCDYQAIPEEDIVRLHWWGIFHDKPKVGYFCLRIKCPGGIVKPAQLRGVGELSVRYGQNYVELTTRQNFQLHHVHLTQLPEVFDRIHELGLTTKGGCGDTVRNITGCPVAGLDPHELFDPTPIILEAAQLFDSTPEYSDLPRKHKITVSTCPYWCNAPEINCVAFVGAEKDGRKGFTVLVGGGLASTPRLAKPLGVFIEPQDAIPVMVAILELWRTNKRYRVSRVKARFKFMVDDYGPERIRSMIEQALDRKLEDYPETPRPIGFTNHMGIHEQKGRESWDGGQVYYIGVPVLAGQMKGEHLIALADWLESFGGDFRITRQQNFILTNVPESKVDDTIALLRELGYSPFACPLIANGIACTGDPFCNYSVTNAKHHLREVIAHLRSVFGDEIWQQVRLTLHMDGCPHACAQHWVGDIGLQGTAATLPDGTKQEGFDIILGGGIGELPRIGRQIIRRVPADEVKFVIERLVRAYLQERQNGETFQQWCLRVGDEHLKVVATELVAV</sequence>
<dbReference type="Gene3D" id="3.30.413.10">
    <property type="entry name" value="Sulfite Reductase Hemoprotein, domain 1"/>
    <property type="match status" value="2"/>
</dbReference>
<protein>
    <submittedName>
        <fullName evidence="9">Ferredoxin-nitrite reductase</fullName>
        <ecNumber evidence="9">1.7.7.1</ecNumber>
    </submittedName>
</protein>
<keyword evidence="2" id="KW-0349">Heme</keyword>
<keyword evidence="3" id="KW-0479">Metal-binding</keyword>
<evidence type="ECO:0000313" key="10">
    <source>
        <dbReference type="Proteomes" id="UP001204798"/>
    </source>
</evidence>
<feature type="domain" description="Nitrite/Sulfite reductase ferredoxin-like" evidence="8">
    <location>
        <begin position="341"/>
        <end position="403"/>
    </location>
</feature>
<dbReference type="GO" id="GO:0048307">
    <property type="term" value="F:ferredoxin-nitrite reductase activity"/>
    <property type="evidence" value="ECO:0007669"/>
    <property type="project" value="UniProtKB-EC"/>
</dbReference>
<dbReference type="RefSeq" id="WP_259095308.1">
    <property type="nucleotide sequence ID" value="NZ_CP130454.1"/>
</dbReference>
<proteinExistence type="predicted"/>
<dbReference type="PANTHER" id="PTHR32439:SF9">
    <property type="entry name" value="BLR3264 PROTEIN"/>
    <property type="match status" value="1"/>
</dbReference>
<name>A0ABT2EMG7_9BACT</name>
<evidence type="ECO:0000256" key="3">
    <source>
        <dbReference type="ARBA" id="ARBA00022723"/>
    </source>
</evidence>
<dbReference type="InterPro" id="IPR051329">
    <property type="entry name" value="NIR_SIR_4Fe-4S"/>
</dbReference>
<dbReference type="SUPFAM" id="SSF56014">
    <property type="entry name" value="Nitrite and sulphite reductase 4Fe-4S domain-like"/>
    <property type="match status" value="2"/>
</dbReference>
<evidence type="ECO:0000256" key="6">
    <source>
        <dbReference type="ARBA" id="ARBA00023014"/>
    </source>
</evidence>
<organism evidence="9 10">
    <name type="scientific">Candidatus Fervidibacter sacchari</name>
    <dbReference type="NCBI Taxonomy" id="1448929"/>
    <lineage>
        <taxon>Bacteria</taxon>
        <taxon>Candidatus Fervidibacterota</taxon>
        <taxon>Candidatus Fervidibacter</taxon>
    </lineage>
</organism>
<dbReference type="PANTHER" id="PTHR32439">
    <property type="entry name" value="FERREDOXIN--NITRITE REDUCTASE, CHLOROPLASTIC"/>
    <property type="match status" value="1"/>
</dbReference>
<dbReference type="SUPFAM" id="SSF55124">
    <property type="entry name" value="Nitrite/Sulfite reductase N-terminal domain-like"/>
    <property type="match status" value="2"/>
</dbReference>
<evidence type="ECO:0000313" key="9">
    <source>
        <dbReference type="EMBL" id="MCS3919141.1"/>
    </source>
</evidence>
<dbReference type="PRINTS" id="PR00397">
    <property type="entry name" value="SIROHAEM"/>
</dbReference>
<keyword evidence="1" id="KW-0004">4Fe-4S</keyword>
<dbReference type="InterPro" id="IPR006067">
    <property type="entry name" value="NO2/SO3_Rdtase_4Fe4S_dom"/>
</dbReference>
<feature type="domain" description="Nitrite/sulphite reductase 4Fe-4S" evidence="7">
    <location>
        <begin position="157"/>
        <end position="312"/>
    </location>
</feature>
<keyword evidence="4 9" id="KW-0560">Oxidoreductase</keyword>
<dbReference type="Pfam" id="PF03460">
    <property type="entry name" value="NIR_SIR_ferr"/>
    <property type="match status" value="2"/>
</dbReference>
<evidence type="ECO:0000256" key="1">
    <source>
        <dbReference type="ARBA" id="ARBA00022485"/>
    </source>
</evidence>
<dbReference type="EC" id="1.7.7.1" evidence="9"/>
<keyword evidence="10" id="KW-1185">Reference proteome</keyword>
<dbReference type="InterPro" id="IPR045854">
    <property type="entry name" value="NO2/SO3_Rdtase_4Fe4S_sf"/>
</dbReference>
<dbReference type="InterPro" id="IPR006066">
    <property type="entry name" value="NO2/SO3_Rdtase_FeS/sirohaem_BS"/>
</dbReference>
<dbReference type="Proteomes" id="UP001204798">
    <property type="component" value="Unassembled WGS sequence"/>
</dbReference>
<dbReference type="Pfam" id="PF01077">
    <property type="entry name" value="NIR_SIR"/>
    <property type="match status" value="2"/>
</dbReference>
<gene>
    <name evidence="9" type="ORF">M2350_001541</name>
</gene>
<dbReference type="EMBL" id="JANUCP010000002">
    <property type="protein sequence ID" value="MCS3919141.1"/>
    <property type="molecule type" value="Genomic_DNA"/>
</dbReference>
<keyword evidence="6" id="KW-0411">Iron-sulfur</keyword>
<feature type="domain" description="Nitrite/Sulfite reductase ferredoxin-like" evidence="8">
    <location>
        <begin position="84"/>
        <end position="148"/>
    </location>
</feature>
<dbReference type="InterPro" id="IPR036136">
    <property type="entry name" value="Nit/Sulf_reduc_fer-like_dom_sf"/>
</dbReference>
<evidence type="ECO:0000256" key="2">
    <source>
        <dbReference type="ARBA" id="ARBA00022617"/>
    </source>
</evidence>
<comment type="caution">
    <text evidence="9">The sequence shown here is derived from an EMBL/GenBank/DDBJ whole genome shotgun (WGS) entry which is preliminary data.</text>
</comment>
<keyword evidence="5" id="KW-0408">Iron</keyword>
<evidence type="ECO:0000256" key="5">
    <source>
        <dbReference type="ARBA" id="ARBA00023004"/>
    </source>
</evidence>
<evidence type="ECO:0000259" key="7">
    <source>
        <dbReference type="Pfam" id="PF01077"/>
    </source>
</evidence>